<feature type="domain" description="CCHC-type" evidence="5">
    <location>
        <begin position="831"/>
        <end position="846"/>
    </location>
</feature>
<keyword evidence="8" id="KW-1185">Reference proteome</keyword>
<gene>
    <name evidence="7" type="ORF">Adt_10785</name>
</gene>
<reference evidence="8" key="1">
    <citation type="submission" date="2024-07" db="EMBL/GenBank/DDBJ databases">
        <title>Two chromosome-level genome assemblies of Korean endemic species Abeliophyllum distichum and Forsythia ovata (Oleaceae).</title>
        <authorList>
            <person name="Jang H."/>
        </authorList>
    </citation>
    <scope>NUCLEOTIDE SEQUENCE [LARGE SCALE GENOMIC DNA]</scope>
</reference>
<keyword evidence="2 4" id="KW-0863">Zinc-finger</keyword>
<dbReference type="InterPro" id="IPR004330">
    <property type="entry name" value="FAR1_DNA_bnd_dom"/>
</dbReference>
<dbReference type="GO" id="GO:0008270">
    <property type="term" value="F:zinc ion binding"/>
    <property type="evidence" value="ECO:0007669"/>
    <property type="project" value="UniProtKB-KW"/>
</dbReference>
<evidence type="ECO:0000259" key="6">
    <source>
        <dbReference type="PROSITE" id="PS50966"/>
    </source>
</evidence>
<evidence type="ECO:0000256" key="1">
    <source>
        <dbReference type="ARBA" id="ARBA00022723"/>
    </source>
</evidence>
<accession>A0ABD1UKZ7</accession>
<protein>
    <submittedName>
        <fullName evidence="7">Protein FAR1-RELATED SEQUENCE 5</fullName>
    </submittedName>
</protein>
<name>A0ABD1UKZ7_9LAMI</name>
<dbReference type="PANTHER" id="PTHR47718">
    <property type="entry name" value="OS01G0519700 PROTEIN"/>
    <property type="match status" value="1"/>
</dbReference>
<evidence type="ECO:0000259" key="5">
    <source>
        <dbReference type="PROSITE" id="PS50158"/>
    </source>
</evidence>
<dbReference type="InterPro" id="IPR006564">
    <property type="entry name" value="Znf_PMZ"/>
</dbReference>
<dbReference type="InterPro" id="IPR007527">
    <property type="entry name" value="Znf_SWIM"/>
</dbReference>
<dbReference type="PROSITE" id="PS50966">
    <property type="entry name" value="ZF_SWIM"/>
    <property type="match status" value="1"/>
</dbReference>
<evidence type="ECO:0000313" key="7">
    <source>
        <dbReference type="EMBL" id="KAL2525731.1"/>
    </source>
</evidence>
<feature type="domain" description="SWIM-type" evidence="6">
    <location>
        <begin position="666"/>
        <end position="698"/>
    </location>
</feature>
<evidence type="ECO:0000256" key="4">
    <source>
        <dbReference type="PROSITE-ProRule" id="PRU00047"/>
    </source>
</evidence>
<comment type="caution">
    <text evidence="7">The sequence shown here is derived from an EMBL/GenBank/DDBJ whole genome shotgun (WGS) entry which is preliminary data.</text>
</comment>
<dbReference type="Proteomes" id="UP001604336">
    <property type="component" value="Unassembled WGS sequence"/>
</dbReference>
<dbReference type="Pfam" id="PF10551">
    <property type="entry name" value="MULE"/>
    <property type="match status" value="1"/>
</dbReference>
<organism evidence="7 8">
    <name type="scientific">Abeliophyllum distichum</name>
    <dbReference type="NCBI Taxonomy" id="126358"/>
    <lineage>
        <taxon>Eukaryota</taxon>
        <taxon>Viridiplantae</taxon>
        <taxon>Streptophyta</taxon>
        <taxon>Embryophyta</taxon>
        <taxon>Tracheophyta</taxon>
        <taxon>Spermatophyta</taxon>
        <taxon>Magnoliopsida</taxon>
        <taxon>eudicotyledons</taxon>
        <taxon>Gunneridae</taxon>
        <taxon>Pentapetalae</taxon>
        <taxon>asterids</taxon>
        <taxon>lamiids</taxon>
        <taxon>Lamiales</taxon>
        <taxon>Oleaceae</taxon>
        <taxon>Forsythieae</taxon>
        <taxon>Abeliophyllum</taxon>
    </lineage>
</organism>
<evidence type="ECO:0000256" key="2">
    <source>
        <dbReference type="ARBA" id="ARBA00022771"/>
    </source>
</evidence>
<keyword evidence="3" id="KW-0862">Zinc</keyword>
<keyword evidence="1" id="KW-0479">Metal-binding</keyword>
<dbReference type="InterPro" id="IPR018289">
    <property type="entry name" value="MULE_transposase_dom"/>
</dbReference>
<dbReference type="AlphaFoldDB" id="A0ABD1UKZ7"/>
<dbReference type="PROSITE" id="PS50158">
    <property type="entry name" value="ZF_CCHC"/>
    <property type="match status" value="1"/>
</dbReference>
<sequence>MSAVDPSKLKTSKKKKKRLAFFFSFRGHPICLISPNLNHCPNFAPPPIARSRCLLQHQSPAYCPSQTSGRQPAVHSGVAFLFLSPAANCPFFFRRSRTAPFSLSPAANCLLSSAFCELSLPVFCEVLKGMEAESSDNVFVPQVSVRRIPIIGQEFDSHDDAYNFYNQYAREAGFSARIANSKKKKETNETYWKLFVCSKEGKTDDTYHNKKKDGMPRVGERNRGNIRVGCNARLAVVKQQTGHLWVVNKFVEEHNHALTTPSKVHLLRSHRNVSATKKVLAHQFSEANIPTCQQLRLMEIDAGGPESVGYMERDLRNHERNIREELKGHDAETLIEYFSFEKEKSPNLYFDYDTDSDNKLVRVFWADSESRRSYACFGDAVVFYTTYNTNKYAMIFAPFVGVNHHRQTVLFGCGFLSDKSTESFVWLLSKFMEAMPRQAPQIIITDQDAAIAKAISMVLPSTFHRYCIWHILNKFSEKINVMAHNEEYHMLVNIIKQSESADEFEGRWCAIMESTNWAHNEWLCNMYDLRSRWVPAYVKHIFSAGMSSSQRSESGHSFFKRYVNRKNFLMDFVTRFNMALRHQRHEELVANHIDISEQPRLTSKFQMEHQMVHVYTKKIFLLFQKEIDQSHYYVCSKKSASHDAKVYMVERVEHGKTFDRHRLLTYYTSIDLISCSCQTFEFEGYPCRHMITYLKKKQVLLLPDKYILRRWTKNAKVVEQAYPSASISDGGSSSTSLMSRHGMLAHKCSLMVDDAALTDARTSFMMEEFESLHIRMKEIDDGGNLGFNRIGNKNREERNTINDPSFVQAKGCGKRLKSSKEKSLSKNIRQCSACGQNGHDKRTCTKFVDRSTMETYQPDMNDQVFTQDEGRSEATLMSYASSQCDMGNWFL</sequence>
<evidence type="ECO:0000313" key="8">
    <source>
        <dbReference type="Proteomes" id="UP001604336"/>
    </source>
</evidence>
<dbReference type="SMART" id="SM00575">
    <property type="entry name" value="ZnF_PMZ"/>
    <property type="match status" value="1"/>
</dbReference>
<dbReference type="Pfam" id="PF04434">
    <property type="entry name" value="SWIM"/>
    <property type="match status" value="1"/>
</dbReference>
<proteinExistence type="predicted"/>
<dbReference type="InterPro" id="IPR001878">
    <property type="entry name" value="Znf_CCHC"/>
</dbReference>
<evidence type="ECO:0000256" key="3">
    <source>
        <dbReference type="ARBA" id="ARBA00022833"/>
    </source>
</evidence>
<dbReference type="EMBL" id="JBFOLK010000003">
    <property type="protein sequence ID" value="KAL2525731.1"/>
    <property type="molecule type" value="Genomic_DNA"/>
</dbReference>
<dbReference type="Pfam" id="PF03101">
    <property type="entry name" value="FAR1"/>
    <property type="match status" value="1"/>
</dbReference>